<evidence type="ECO:0000256" key="1">
    <source>
        <dbReference type="ARBA" id="ARBA00006594"/>
    </source>
</evidence>
<protein>
    <recommendedName>
        <fullName evidence="2">site-specific DNA-methyltransferase (adenine-specific)</fullName>
        <ecNumber evidence="2">2.1.1.72</ecNumber>
    </recommendedName>
</protein>
<evidence type="ECO:0000313" key="8">
    <source>
        <dbReference type="EMBL" id="OXM83693.1"/>
    </source>
</evidence>
<proteinExistence type="inferred from homology"/>
<dbReference type="GO" id="GO:0006304">
    <property type="term" value="P:DNA modification"/>
    <property type="evidence" value="ECO:0007669"/>
    <property type="project" value="InterPro"/>
</dbReference>
<gene>
    <name evidence="8" type="ORF">CF651_24150</name>
</gene>
<dbReference type="OrthoDB" id="9815272at2"/>
<dbReference type="PANTHER" id="PTHR33841">
    <property type="entry name" value="DNA METHYLTRANSFERASE YEEA-RELATED"/>
    <property type="match status" value="1"/>
</dbReference>
<keyword evidence="4 8" id="KW-0808">Transferase</keyword>
<dbReference type="InterPro" id="IPR029063">
    <property type="entry name" value="SAM-dependent_MTases_sf"/>
</dbReference>
<dbReference type="GO" id="GO:0032259">
    <property type="term" value="P:methylation"/>
    <property type="evidence" value="ECO:0007669"/>
    <property type="project" value="UniProtKB-KW"/>
</dbReference>
<dbReference type="GO" id="GO:0009007">
    <property type="term" value="F:site-specific DNA-methyltransferase (adenine-specific) activity"/>
    <property type="evidence" value="ECO:0007669"/>
    <property type="project" value="UniProtKB-EC"/>
</dbReference>
<dbReference type="RefSeq" id="WP_094017451.1">
    <property type="nucleotide sequence ID" value="NZ_NMQW01000039.1"/>
</dbReference>
<keyword evidence="9" id="KW-1185">Reference proteome</keyword>
<comment type="similarity">
    <text evidence="1">Belongs to the N(4)/N(6)-methyltransferase family.</text>
</comment>
<evidence type="ECO:0000256" key="2">
    <source>
        <dbReference type="ARBA" id="ARBA00011900"/>
    </source>
</evidence>
<sequence length="498" mass="56601">MTTLLEKVDNTRIEANQLLNSKKRSELGQFMTPMSVAKYMASLFREKHLKAHYILDAGAGVGSLTCAYLERLINNNLAQSANVVAFEIDSILRGHLTNSIQMFSEKLNLSSQIMSDDFIEWAVQTLLDNKTLLDQNNQLRVTHAILNPPYKQIASDSRHRKLLRSVGIETGNLYSAFIALSLALMEEGGQIVAIIPRSFCNGPYFRRFRQYLLEKAAIHHLHLFESRDKAFKDNEVLQENVIIMLERGGIQGDVTVSTSTDGSFNDYVTKTRPFERIVSSTDTEKFIHIPTSSVENPIVESDKIIYSLQDIGVQVSTGPVVDFRTRGSLRAMPEENTVPLFYPNHFVGQYTEWPKEMKNPNAIIRDDTTEKSMYPNGYYTVVKRFSSKEEKKRVVAGVLDPEKFDTDVVAFENSLNVLHSNKQGIPRELAYGLFVYLNSTLVDQYFRIFNGHTQVNATDLRTMKFPSKQVLMELGSWTLTNSGKIEQEQIDKKVEEIL</sequence>
<evidence type="ECO:0000256" key="5">
    <source>
        <dbReference type="ARBA" id="ARBA00022691"/>
    </source>
</evidence>
<evidence type="ECO:0000256" key="4">
    <source>
        <dbReference type="ARBA" id="ARBA00022679"/>
    </source>
</evidence>
<dbReference type="EC" id="2.1.1.72" evidence="2"/>
<evidence type="ECO:0000256" key="6">
    <source>
        <dbReference type="ARBA" id="ARBA00047942"/>
    </source>
</evidence>
<name>A0A229UJX2_9BACL</name>
<comment type="catalytic activity">
    <reaction evidence="6">
        <text>a 2'-deoxyadenosine in DNA + S-adenosyl-L-methionine = an N(6)-methyl-2'-deoxyadenosine in DNA + S-adenosyl-L-homocysteine + H(+)</text>
        <dbReference type="Rhea" id="RHEA:15197"/>
        <dbReference type="Rhea" id="RHEA-COMP:12418"/>
        <dbReference type="Rhea" id="RHEA-COMP:12419"/>
        <dbReference type="ChEBI" id="CHEBI:15378"/>
        <dbReference type="ChEBI" id="CHEBI:57856"/>
        <dbReference type="ChEBI" id="CHEBI:59789"/>
        <dbReference type="ChEBI" id="CHEBI:90615"/>
        <dbReference type="ChEBI" id="CHEBI:90616"/>
        <dbReference type="EC" id="2.1.1.72"/>
    </reaction>
</comment>
<evidence type="ECO:0000259" key="7">
    <source>
        <dbReference type="Pfam" id="PF07669"/>
    </source>
</evidence>
<evidence type="ECO:0000256" key="3">
    <source>
        <dbReference type="ARBA" id="ARBA00022603"/>
    </source>
</evidence>
<dbReference type="AlphaFoldDB" id="A0A229UJX2"/>
<dbReference type="EMBL" id="NMQW01000039">
    <property type="protein sequence ID" value="OXM83693.1"/>
    <property type="molecule type" value="Genomic_DNA"/>
</dbReference>
<dbReference type="Pfam" id="PF07669">
    <property type="entry name" value="Eco57I"/>
    <property type="match status" value="1"/>
</dbReference>
<organism evidence="8 9">
    <name type="scientific">Paenibacillus rigui</name>
    <dbReference type="NCBI Taxonomy" id="554312"/>
    <lineage>
        <taxon>Bacteria</taxon>
        <taxon>Bacillati</taxon>
        <taxon>Bacillota</taxon>
        <taxon>Bacilli</taxon>
        <taxon>Bacillales</taxon>
        <taxon>Paenibacillaceae</taxon>
        <taxon>Paenibacillus</taxon>
    </lineage>
</organism>
<evidence type="ECO:0000313" key="9">
    <source>
        <dbReference type="Proteomes" id="UP000215509"/>
    </source>
</evidence>
<dbReference type="Gene3D" id="3.40.50.150">
    <property type="entry name" value="Vaccinia Virus protein VP39"/>
    <property type="match status" value="1"/>
</dbReference>
<keyword evidence="3 8" id="KW-0489">Methyltransferase</keyword>
<comment type="caution">
    <text evidence="8">The sequence shown here is derived from an EMBL/GenBank/DDBJ whole genome shotgun (WGS) entry which is preliminary data.</text>
</comment>
<dbReference type="SUPFAM" id="SSF53335">
    <property type="entry name" value="S-adenosyl-L-methionine-dependent methyltransferases"/>
    <property type="match status" value="1"/>
</dbReference>
<dbReference type="PANTHER" id="PTHR33841:SF5">
    <property type="entry name" value="DNA METHYLASE (MODIFICATION METHYLASE) (METHYLTRANSFERASE)-RELATED"/>
    <property type="match status" value="1"/>
</dbReference>
<keyword evidence="5" id="KW-0949">S-adenosyl-L-methionine</keyword>
<reference evidence="8 9" key="1">
    <citation type="submission" date="2017-07" db="EMBL/GenBank/DDBJ databases">
        <title>Genome sequencing and assembly of Paenibacillus rigui.</title>
        <authorList>
            <person name="Mayilraj S."/>
        </authorList>
    </citation>
    <scope>NUCLEOTIDE SEQUENCE [LARGE SCALE GENOMIC DNA]</scope>
    <source>
        <strain evidence="8 9">JCM 16352</strain>
    </source>
</reference>
<dbReference type="PRINTS" id="PR00507">
    <property type="entry name" value="N12N6MTFRASE"/>
</dbReference>
<accession>A0A229UJX2</accession>
<feature type="domain" description="Type II methyltransferase M.TaqI-like" evidence="7">
    <location>
        <begin position="138"/>
        <end position="229"/>
    </location>
</feature>
<dbReference type="InterPro" id="IPR050953">
    <property type="entry name" value="N4_N6_ade-DNA_methylase"/>
</dbReference>
<dbReference type="Proteomes" id="UP000215509">
    <property type="component" value="Unassembled WGS sequence"/>
</dbReference>
<dbReference type="InterPro" id="IPR011639">
    <property type="entry name" value="MethylTrfase_TaqI-like_dom"/>
</dbReference>